<dbReference type="AlphaFoldDB" id="A0AAD4ZN25"/>
<protein>
    <submittedName>
        <fullName evidence="1">Uncharacterized protein</fullName>
    </submittedName>
</protein>
<gene>
    <name evidence="1" type="ORF">L3X38_003979</name>
</gene>
<dbReference type="Proteomes" id="UP001054821">
    <property type="component" value="Chromosome 1"/>
</dbReference>
<keyword evidence="2" id="KW-1185">Reference proteome</keyword>
<reference evidence="1 2" key="1">
    <citation type="journal article" date="2022" name="G3 (Bethesda)">
        <title>Whole-genome sequence and methylome profiling of the almond [Prunus dulcis (Mill.) D.A. Webb] cultivar 'Nonpareil'.</title>
        <authorList>
            <person name="D'Amico-Willman K.M."/>
            <person name="Ouma W.Z."/>
            <person name="Meulia T."/>
            <person name="Sideli G.M."/>
            <person name="Gradziel T.M."/>
            <person name="Fresnedo-Ramirez J."/>
        </authorList>
    </citation>
    <scope>NUCLEOTIDE SEQUENCE [LARGE SCALE GENOMIC DNA]</scope>
    <source>
        <strain evidence="1">Clone GOH B32 T37-40</strain>
    </source>
</reference>
<name>A0AAD4ZN25_PRUDU</name>
<proteinExistence type="predicted"/>
<evidence type="ECO:0000313" key="1">
    <source>
        <dbReference type="EMBL" id="KAI5351088.1"/>
    </source>
</evidence>
<organism evidence="1 2">
    <name type="scientific">Prunus dulcis</name>
    <name type="common">Almond</name>
    <name type="synonym">Amygdalus dulcis</name>
    <dbReference type="NCBI Taxonomy" id="3755"/>
    <lineage>
        <taxon>Eukaryota</taxon>
        <taxon>Viridiplantae</taxon>
        <taxon>Streptophyta</taxon>
        <taxon>Embryophyta</taxon>
        <taxon>Tracheophyta</taxon>
        <taxon>Spermatophyta</taxon>
        <taxon>Magnoliopsida</taxon>
        <taxon>eudicotyledons</taxon>
        <taxon>Gunneridae</taxon>
        <taxon>Pentapetalae</taxon>
        <taxon>rosids</taxon>
        <taxon>fabids</taxon>
        <taxon>Rosales</taxon>
        <taxon>Rosaceae</taxon>
        <taxon>Amygdaloideae</taxon>
        <taxon>Amygdaleae</taxon>
        <taxon>Prunus</taxon>
    </lineage>
</organism>
<sequence length="86" mass="9331">MRTSWATWTTQMEMIPSMPLKMETSGCSVLTYFLCRDIVNMEGAEEQKVKDAVAEENEAEEDAANEVVTDIADQAGGAAENVAAQA</sequence>
<dbReference type="EMBL" id="JAJFAZ020000001">
    <property type="protein sequence ID" value="KAI5351088.1"/>
    <property type="molecule type" value="Genomic_DNA"/>
</dbReference>
<comment type="caution">
    <text evidence="1">The sequence shown here is derived from an EMBL/GenBank/DDBJ whole genome shotgun (WGS) entry which is preliminary data.</text>
</comment>
<evidence type="ECO:0000313" key="2">
    <source>
        <dbReference type="Proteomes" id="UP001054821"/>
    </source>
</evidence>
<accession>A0AAD4ZN25</accession>